<feature type="domain" description="Transcription regulator TrmB N-terminal" evidence="1">
    <location>
        <begin position="12"/>
        <end position="78"/>
    </location>
</feature>
<dbReference type="InterPro" id="IPR036388">
    <property type="entry name" value="WH-like_DNA-bd_sf"/>
</dbReference>
<protein>
    <recommendedName>
        <fullName evidence="1">Transcription regulator TrmB N-terminal domain-containing protein</fullName>
    </recommendedName>
</protein>
<proteinExistence type="predicted"/>
<organism evidence="2 3">
    <name type="scientific">Candidatus Kaiserbacteria bacterium RIFCSPLOWO2_01_FULL_53_17</name>
    <dbReference type="NCBI Taxonomy" id="1798511"/>
    <lineage>
        <taxon>Bacteria</taxon>
        <taxon>Candidatus Kaiseribacteriota</taxon>
    </lineage>
</organism>
<dbReference type="PANTHER" id="PTHR34293:SF1">
    <property type="entry name" value="HTH-TYPE TRANSCRIPTIONAL REGULATOR TRMBL2"/>
    <property type="match status" value="1"/>
</dbReference>
<sequence length="263" mass="29030">MESAIFVDQLTQSGLTRDQAALYGALLRKGALPAREAAFEAGIGRTLGYALLEQLIEMGLVTKIKEKGSVARFFPAHPSVLQDRIEAQQKSAERAAATLKSVLPDLSSLYNLATGRPGIRFYEGMDGVREVLFNSLSSKDTIYTYADMETVDGYVGDINEEYVRARLKKGVAKKLLVPDTPAARAELLQNTSELTEIRLIPNKDAPPLHAAMEIYDGKISYVTFTKDMLVGTIISDPAIYSLHRFLFEEQWKRALAKEGVARA</sequence>
<evidence type="ECO:0000313" key="3">
    <source>
        <dbReference type="Proteomes" id="UP000177306"/>
    </source>
</evidence>
<dbReference type="PANTHER" id="PTHR34293">
    <property type="entry name" value="HTH-TYPE TRANSCRIPTIONAL REGULATOR TRMBL2"/>
    <property type="match status" value="1"/>
</dbReference>
<accession>A0A1F6EFW3</accession>
<dbReference type="Gene3D" id="1.10.10.10">
    <property type="entry name" value="Winged helix-like DNA-binding domain superfamily/Winged helix DNA-binding domain"/>
    <property type="match status" value="1"/>
</dbReference>
<reference evidence="2 3" key="1">
    <citation type="journal article" date="2016" name="Nat. Commun.">
        <title>Thousands of microbial genomes shed light on interconnected biogeochemical processes in an aquifer system.</title>
        <authorList>
            <person name="Anantharaman K."/>
            <person name="Brown C.T."/>
            <person name="Hug L.A."/>
            <person name="Sharon I."/>
            <person name="Castelle C.J."/>
            <person name="Probst A.J."/>
            <person name="Thomas B.C."/>
            <person name="Singh A."/>
            <person name="Wilkins M.J."/>
            <person name="Karaoz U."/>
            <person name="Brodie E.L."/>
            <person name="Williams K.H."/>
            <person name="Hubbard S.S."/>
            <person name="Banfield J.F."/>
        </authorList>
    </citation>
    <scope>NUCLEOTIDE SEQUENCE [LARGE SCALE GENOMIC DNA]</scope>
</reference>
<dbReference type="EMBL" id="MFLY01000044">
    <property type="protein sequence ID" value="OGG72541.1"/>
    <property type="molecule type" value="Genomic_DNA"/>
</dbReference>
<evidence type="ECO:0000259" key="1">
    <source>
        <dbReference type="Pfam" id="PF01978"/>
    </source>
</evidence>
<dbReference type="Proteomes" id="UP000177306">
    <property type="component" value="Unassembled WGS sequence"/>
</dbReference>
<dbReference type="AlphaFoldDB" id="A0A1F6EFW3"/>
<dbReference type="InterPro" id="IPR051797">
    <property type="entry name" value="TrmB-like"/>
</dbReference>
<gene>
    <name evidence="2" type="ORF">A3A38_02010</name>
</gene>
<dbReference type="InterPro" id="IPR002831">
    <property type="entry name" value="Tscrpt_reg_TrmB_N"/>
</dbReference>
<dbReference type="Pfam" id="PF01978">
    <property type="entry name" value="TrmB"/>
    <property type="match status" value="1"/>
</dbReference>
<comment type="caution">
    <text evidence="2">The sequence shown here is derived from an EMBL/GenBank/DDBJ whole genome shotgun (WGS) entry which is preliminary data.</text>
</comment>
<name>A0A1F6EFW3_9BACT</name>
<evidence type="ECO:0000313" key="2">
    <source>
        <dbReference type="EMBL" id="OGG72541.1"/>
    </source>
</evidence>